<dbReference type="SMART" id="SM00895">
    <property type="entry name" value="FCD"/>
    <property type="match status" value="1"/>
</dbReference>
<dbReference type="SUPFAM" id="SSF48008">
    <property type="entry name" value="GntR ligand-binding domain-like"/>
    <property type="match status" value="1"/>
</dbReference>
<keyword evidence="2" id="KW-0238">DNA-binding</keyword>
<accession>A0A142JRD9</accession>
<dbReference type="OrthoDB" id="5343379at2"/>
<dbReference type="Proteomes" id="UP000075238">
    <property type="component" value="Chromosome 2"/>
</dbReference>
<gene>
    <name evidence="5" type="ORF">A2G96_22690</name>
</gene>
<dbReference type="SUPFAM" id="SSF46785">
    <property type="entry name" value="Winged helix' DNA-binding domain"/>
    <property type="match status" value="1"/>
</dbReference>
<dbReference type="GO" id="GO:0003677">
    <property type="term" value="F:DNA binding"/>
    <property type="evidence" value="ECO:0007669"/>
    <property type="project" value="UniProtKB-KW"/>
</dbReference>
<evidence type="ECO:0000313" key="5">
    <source>
        <dbReference type="EMBL" id="AMR80651.1"/>
    </source>
</evidence>
<dbReference type="GO" id="GO:0003700">
    <property type="term" value="F:DNA-binding transcription factor activity"/>
    <property type="evidence" value="ECO:0007669"/>
    <property type="project" value="InterPro"/>
</dbReference>
<protein>
    <submittedName>
        <fullName evidence="5">GntR family transcriptional regulator</fullName>
    </submittedName>
</protein>
<dbReference type="PROSITE" id="PS50949">
    <property type="entry name" value="HTH_GNTR"/>
    <property type="match status" value="1"/>
</dbReference>
<feature type="domain" description="HTH gntR-type" evidence="4">
    <location>
        <begin position="6"/>
        <end position="73"/>
    </location>
</feature>
<evidence type="ECO:0000259" key="4">
    <source>
        <dbReference type="PROSITE" id="PS50949"/>
    </source>
</evidence>
<proteinExistence type="predicted"/>
<dbReference type="Gene3D" id="1.10.10.10">
    <property type="entry name" value="Winged helix-like DNA-binding domain superfamily/Winged helix DNA-binding domain"/>
    <property type="match status" value="1"/>
</dbReference>
<keyword evidence="1" id="KW-0805">Transcription regulation</keyword>
<dbReference type="InterPro" id="IPR036388">
    <property type="entry name" value="WH-like_DNA-bd_sf"/>
</dbReference>
<dbReference type="InterPro" id="IPR011711">
    <property type="entry name" value="GntR_C"/>
</dbReference>
<dbReference type="PANTHER" id="PTHR43537">
    <property type="entry name" value="TRANSCRIPTIONAL REGULATOR, GNTR FAMILY"/>
    <property type="match status" value="1"/>
</dbReference>
<sequence length="228" mass="25070">MSEEKKSLSETIRAAIEQEILSGKLPSGTQLEEQQLLARFGVSRTPVREALIQLESAGLVDLVPRQGAIVSSITLREYVAMNEILVQLEALAARLAARRISAAQRTSLQQAFDACRTAAERGDSDRYREANDAFHDVIYAACCNDILSRQIRTMRARMRGMRDLRFEKPARILASLAEHEAVMGAIVRGNEDDAAAAMVRHIATGGDVYADMIAAMPDDEAGGRRGRR</sequence>
<dbReference type="RefSeq" id="WP_062802482.1">
    <property type="nucleotide sequence ID" value="NZ_CP014845.1"/>
</dbReference>
<dbReference type="Pfam" id="PF07729">
    <property type="entry name" value="FCD"/>
    <property type="match status" value="1"/>
</dbReference>
<evidence type="ECO:0000256" key="2">
    <source>
        <dbReference type="ARBA" id="ARBA00023125"/>
    </source>
</evidence>
<name>A0A142JRD9_9BURK</name>
<dbReference type="EMBL" id="CP014845">
    <property type="protein sequence ID" value="AMR80651.1"/>
    <property type="molecule type" value="Genomic_DNA"/>
</dbReference>
<evidence type="ECO:0000313" key="6">
    <source>
        <dbReference type="Proteomes" id="UP000075238"/>
    </source>
</evidence>
<dbReference type="STRING" id="1796606.A2G96_22690"/>
<dbReference type="PANTHER" id="PTHR43537:SF49">
    <property type="entry name" value="TRANSCRIPTIONAL REGULATORY PROTEIN"/>
    <property type="match status" value="1"/>
</dbReference>
<evidence type="ECO:0000256" key="3">
    <source>
        <dbReference type="ARBA" id="ARBA00023163"/>
    </source>
</evidence>
<dbReference type="Gene3D" id="1.20.120.530">
    <property type="entry name" value="GntR ligand-binding domain-like"/>
    <property type="match status" value="1"/>
</dbReference>
<dbReference type="PRINTS" id="PR00035">
    <property type="entry name" value="HTHGNTR"/>
</dbReference>
<keyword evidence="3" id="KW-0804">Transcription</keyword>
<dbReference type="InterPro" id="IPR036390">
    <property type="entry name" value="WH_DNA-bd_sf"/>
</dbReference>
<dbReference type="AlphaFoldDB" id="A0A142JRD9"/>
<dbReference type="KEGG" id="cnan:A2G96_22690"/>
<dbReference type="InterPro" id="IPR008920">
    <property type="entry name" value="TF_FadR/GntR_C"/>
</dbReference>
<dbReference type="InterPro" id="IPR000524">
    <property type="entry name" value="Tscrpt_reg_HTH_GntR"/>
</dbReference>
<dbReference type="CDD" id="cd07377">
    <property type="entry name" value="WHTH_GntR"/>
    <property type="match status" value="1"/>
</dbReference>
<dbReference type="SMART" id="SM00345">
    <property type="entry name" value="HTH_GNTR"/>
    <property type="match status" value="1"/>
</dbReference>
<reference evidence="5 6" key="1">
    <citation type="submission" date="2016-03" db="EMBL/GenBank/DDBJ databases">
        <title>Complete genome sequence of a novel chlorpyrifos degrading bacterium, Cupriavidus nantongensis sp. X1.</title>
        <authorList>
            <person name="Fang L."/>
        </authorList>
    </citation>
    <scope>NUCLEOTIDE SEQUENCE [LARGE SCALE GENOMIC DNA]</scope>
    <source>
        <strain evidence="5 6">X1</strain>
    </source>
</reference>
<dbReference type="Pfam" id="PF00392">
    <property type="entry name" value="GntR"/>
    <property type="match status" value="1"/>
</dbReference>
<keyword evidence="6" id="KW-1185">Reference proteome</keyword>
<evidence type="ECO:0000256" key="1">
    <source>
        <dbReference type="ARBA" id="ARBA00023015"/>
    </source>
</evidence>
<organism evidence="5 6">
    <name type="scientific">Cupriavidus nantongensis</name>
    <dbReference type="NCBI Taxonomy" id="1796606"/>
    <lineage>
        <taxon>Bacteria</taxon>
        <taxon>Pseudomonadati</taxon>
        <taxon>Pseudomonadota</taxon>
        <taxon>Betaproteobacteria</taxon>
        <taxon>Burkholderiales</taxon>
        <taxon>Burkholderiaceae</taxon>
        <taxon>Cupriavidus</taxon>
    </lineage>
</organism>